<dbReference type="PROSITE" id="PS50887">
    <property type="entry name" value="GGDEF"/>
    <property type="match status" value="1"/>
</dbReference>
<dbReference type="Pfam" id="PF14516">
    <property type="entry name" value="AAA_35"/>
    <property type="match status" value="1"/>
</dbReference>
<dbReference type="OrthoDB" id="5522963at2"/>
<gene>
    <name evidence="2" type="ORF">DYY88_05500</name>
</gene>
<dbReference type="GO" id="GO:1902201">
    <property type="term" value="P:negative regulation of bacterial-type flagellum-dependent cell motility"/>
    <property type="evidence" value="ECO:0007669"/>
    <property type="project" value="TreeGrafter"/>
</dbReference>
<protein>
    <submittedName>
        <fullName evidence="2">Diguanylate cyclase</fullName>
    </submittedName>
</protein>
<dbReference type="FunFam" id="3.30.70.270:FF:000001">
    <property type="entry name" value="Diguanylate cyclase domain protein"/>
    <property type="match status" value="1"/>
</dbReference>
<evidence type="ECO:0000313" key="3">
    <source>
        <dbReference type="Proteomes" id="UP000292459"/>
    </source>
</evidence>
<dbReference type="InterPro" id="IPR029787">
    <property type="entry name" value="Nucleotide_cyclase"/>
</dbReference>
<evidence type="ECO:0000259" key="1">
    <source>
        <dbReference type="PROSITE" id="PS50887"/>
    </source>
</evidence>
<comment type="caution">
    <text evidence="2">The sequence shown here is derived from an EMBL/GenBank/DDBJ whole genome shotgun (WGS) entry which is preliminary data.</text>
</comment>
<dbReference type="CDD" id="cd01949">
    <property type="entry name" value="GGDEF"/>
    <property type="match status" value="1"/>
</dbReference>
<proteinExistence type="predicted"/>
<dbReference type="SUPFAM" id="SSF55073">
    <property type="entry name" value="Nucleotide cyclase"/>
    <property type="match status" value="1"/>
</dbReference>
<dbReference type="InterPro" id="IPR000160">
    <property type="entry name" value="GGDEF_dom"/>
</dbReference>
<keyword evidence="3" id="KW-1185">Reference proteome</keyword>
<dbReference type="PANTHER" id="PTHR45138">
    <property type="entry name" value="REGULATORY COMPONENTS OF SENSORY TRANSDUCTION SYSTEM"/>
    <property type="match status" value="1"/>
</dbReference>
<sequence>MPVHPPPATFLETGPTGPLSLDSAFYIERPPVETFAYAAIARPGSLLRIKAPKQMGKSSLLMRVIEQAHQQGAKTGKIDFLQAEKTCFASLDTLLRWFCHLTARQLGIAPNLDDWWDEEIGSKVSCTLYFENHLLRRLDTPLVLVINEINRVFEHEEVAGDFLSLLRFWHEQGQRSPVWQNLRLVLAYCTEVYVPLQLEQSPFNVGQQLKLPPFTTAQVQELAARYQVPQQLGEAYVPFIDELMSLVGGHPYLTHAVLAQVPDTAADPQDLLNQAMQPSGVWGEYLRRGYASVRHQPDLIDTLQQLVKAPHGLKLPLHLAYQLENVGLVHYDGDRYRLSCELFKRFLVAELAGPEAPAPIQLQQENQRLKQLAHTDALTQIPNRLAFDIRLQIAWQRMSQTQEPLTLMMCDIDYFKAYNDNYGHLAGDQCLRQVASILQAQMGTAPDFVARFGGEEFAVILPRTDLLTAEKRAETLRSQISLQTAQGEMPPVTISIGGAVASTPTNQSTRQLIEAADRVLYESKRLGRDRVTIISLL</sequence>
<accession>A0A4Q7EIA4</accession>
<name>A0A4Q7EIA4_9CYAN</name>
<dbReference type="InterPro" id="IPR027417">
    <property type="entry name" value="P-loop_NTPase"/>
</dbReference>
<dbReference type="GO" id="GO:0005886">
    <property type="term" value="C:plasma membrane"/>
    <property type="evidence" value="ECO:0007669"/>
    <property type="project" value="TreeGrafter"/>
</dbReference>
<dbReference type="SUPFAM" id="SSF52540">
    <property type="entry name" value="P-loop containing nucleoside triphosphate hydrolases"/>
    <property type="match status" value="1"/>
</dbReference>
<dbReference type="AlphaFoldDB" id="A0A4Q7EIA4"/>
<dbReference type="GO" id="GO:0043709">
    <property type="term" value="P:cell adhesion involved in single-species biofilm formation"/>
    <property type="evidence" value="ECO:0007669"/>
    <property type="project" value="TreeGrafter"/>
</dbReference>
<reference evidence="2 3" key="1">
    <citation type="submission" date="2018-11" db="EMBL/GenBank/DDBJ databases">
        <title>Whole genome sequencing of an environmental sample.</title>
        <authorList>
            <person name="Sarangi A.N."/>
            <person name="Singh D."/>
            <person name="Tripathy S."/>
        </authorList>
    </citation>
    <scope>NUCLEOTIDE SEQUENCE [LARGE SCALE GENOMIC DNA]</scope>
    <source>
        <strain evidence="2 3">Lakshadweep</strain>
    </source>
</reference>
<dbReference type="InterPro" id="IPR043128">
    <property type="entry name" value="Rev_trsase/Diguanyl_cyclase"/>
</dbReference>
<dbReference type="GO" id="GO:0052621">
    <property type="term" value="F:diguanylate cyclase activity"/>
    <property type="evidence" value="ECO:0007669"/>
    <property type="project" value="TreeGrafter"/>
</dbReference>
<dbReference type="NCBIfam" id="TIGR00254">
    <property type="entry name" value="GGDEF"/>
    <property type="match status" value="1"/>
</dbReference>
<dbReference type="SMART" id="SM00267">
    <property type="entry name" value="GGDEF"/>
    <property type="match status" value="1"/>
</dbReference>
<dbReference type="Gene3D" id="3.30.70.270">
    <property type="match status" value="1"/>
</dbReference>
<dbReference type="Pfam" id="PF00990">
    <property type="entry name" value="GGDEF"/>
    <property type="match status" value="1"/>
</dbReference>
<dbReference type="InterPro" id="IPR050469">
    <property type="entry name" value="Diguanylate_Cyclase"/>
</dbReference>
<evidence type="ECO:0000313" key="2">
    <source>
        <dbReference type="EMBL" id="RZM83072.1"/>
    </source>
</evidence>
<dbReference type="Proteomes" id="UP000292459">
    <property type="component" value="Unassembled WGS sequence"/>
</dbReference>
<dbReference type="PANTHER" id="PTHR45138:SF9">
    <property type="entry name" value="DIGUANYLATE CYCLASE DGCM-RELATED"/>
    <property type="match status" value="1"/>
</dbReference>
<organism evidence="2 3">
    <name type="scientific">Leptolyngbya iicbica LK</name>
    <dbReference type="NCBI Taxonomy" id="2294035"/>
    <lineage>
        <taxon>Bacteria</taxon>
        <taxon>Bacillati</taxon>
        <taxon>Cyanobacteriota</taxon>
        <taxon>Cyanophyceae</taxon>
        <taxon>Leptolyngbyales</taxon>
        <taxon>Leptolyngbyaceae</taxon>
        <taxon>Leptolyngbya group</taxon>
        <taxon>Leptolyngbya</taxon>
        <taxon>Leptolyngbya iicbica</taxon>
    </lineage>
</organism>
<dbReference type="EMBL" id="QVFV01000001">
    <property type="protein sequence ID" value="RZM83072.1"/>
    <property type="molecule type" value="Genomic_DNA"/>
</dbReference>
<feature type="domain" description="GGDEF" evidence="1">
    <location>
        <begin position="403"/>
        <end position="536"/>
    </location>
</feature>